<keyword evidence="4" id="KW-0597">Phosphoprotein</keyword>
<evidence type="ECO:0000256" key="3">
    <source>
        <dbReference type="ARBA" id="ARBA00012438"/>
    </source>
</evidence>
<dbReference type="EC" id="2.7.13.3" evidence="3"/>
<dbReference type="InterPro" id="IPR036890">
    <property type="entry name" value="HATPase_C_sf"/>
</dbReference>
<dbReference type="Pfam" id="PF02518">
    <property type="entry name" value="HATPase_c"/>
    <property type="match status" value="1"/>
</dbReference>
<keyword evidence="7 14" id="KW-0418">Kinase</keyword>
<keyword evidence="6 11" id="KW-0812">Transmembrane</keyword>
<dbReference type="Pfam" id="PF00512">
    <property type="entry name" value="HisKA"/>
    <property type="match status" value="1"/>
</dbReference>
<dbReference type="Proteomes" id="UP001500449">
    <property type="component" value="Unassembled WGS sequence"/>
</dbReference>
<dbReference type="InterPro" id="IPR004358">
    <property type="entry name" value="Sig_transdc_His_kin-like_C"/>
</dbReference>
<dbReference type="Gene3D" id="6.10.340.10">
    <property type="match status" value="1"/>
</dbReference>
<dbReference type="CDD" id="cd00075">
    <property type="entry name" value="HATPase"/>
    <property type="match status" value="1"/>
</dbReference>
<evidence type="ECO:0000313" key="15">
    <source>
        <dbReference type="Proteomes" id="UP001500449"/>
    </source>
</evidence>
<comment type="subcellular location">
    <subcellularLocation>
        <location evidence="2">Cell membrane</location>
    </subcellularLocation>
</comment>
<dbReference type="PANTHER" id="PTHR45436">
    <property type="entry name" value="SENSOR HISTIDINE KINASE YKOH"/>
    <property type="match status" value="1"/>
</dbReference>
<dbReference type="GO" id="GO:0016301">
    <property type="term" value="F:kinase activity"/>
    <property type="evidence" value="ECO:0007669"/>
    <property type="project" value="UniProtKB-KW"/>
</dbReference>
<keyword evidence="8 11" id="KW-1133">Transmembrane helix</keyword>
<dbReference type="EMBL" id="BAAAQK010000005">
    <property type="protein sequence ID" value="GAA1838692.1"/>
    <property type="molecule type" value="Genomic_DNA"/>
</dbReference>
<evidence type="ECO:0000256" key="11">
    <source>
        <dbReference type="SAM" id="Phobius"/>
    </source>
</evidence>
<comment type="caution">
    <text evidence="14">The sequence shown here is derived from an EMBL/GenBank/DDBJ whole genome shotgun (WGS) entry which is preliminary data.</text>
</comment>
<dbReference type="CDD" id="cd06225">
    <property type="entry name" value="HAMP"/>
    <property type="match status" value="1"/>
</dbReference>
<dbReference type="InterPro" id="IPR003661">
    <property type="entry name" value="HisK_dim/P_dom"/>
</dbReference>
<dbReference type="SMART" id="SM00388">
    <property type="entry name" value="HisKA"/>
    <property type="match status" value="1"/>
</dbReference>
<name>A0ABN2MWY9_9PSEU</name>
<accession>A0ABN2MWY9</accession>
<dbReference type="SUPFAM" id="SSF158472">
    <property type="entry name" value="HAMP domain-like"/>
    <property type="match status" value="1"/>
</dbReference>
<proteinExistence type="predicted"/>
<comment type="catalytic activity">
    <reaction evidence="1">
        <text>ATP + protein L-histidine = ADP + protein N-phospho-L-histidine.</text>
        <dbReference type="EC" id="2.7.13.3"/>
    </reaction>
</comment>
<evidence type="ECO:0000259" key="13">
    <source>
        <dbReference type="PROSITE" id="PS50885"/>
    </source>
</evidence>
<evidence type="ECO:0000256" key="10">
    <source>
        <dbReference type="ARBA" id="ARBA00023136"/>
    </source>
</evidence>
<dbReference type="SMART" id="SM00304">
    <property type="entry name" value="HAMP"/>
    <property type="match status" value="1"/>
</dbReference>
<evidence type="ECO:0000313" key="14">
    <source>
        <dbReference type="EMBL" id="GAA1838692.1"/>
    </source>
</evidence>
<evidence type="ECO:0000256" key="8">
    <source>
        <dbReference type="ARBA" id="ARBA00022989"/>
    </source>
</evidence>
<gene>
    <name evidence="14" type="ORF">GCM10009836_17120</name>
</gene>
<evidence type="ECO:0000256" key="4">
    <source>
        <dbReference type="ARBA" id="ARBA00022553"/>
    </source>
</evidence>
<dbReference type="InterPro" id="IPR003594">
    <property type="entry name" value="HATPase_dom"/>
</dbReference>
<dbReference type="Gene3D" id="3.30.565.10">
    <property type="entry name" value="Histidine kinase-like ATPase, C-terminal domain"/>
    <property type="match status" value="1"/>
</dbReference>
<dbReference type="InterPro" id="IPR005467">
    <property type="entry name" value="His_kinase_dom"/>
</dbReference>
<sequence length="453" mass="47549">MSLRTRLACAFVLVGVVVSGLVGLLSYRAASDRIYSALDQSLRATTTAVVAGQVEILAVTTDPGPGRGRGPAPRYGETFYVGQLVDTNGTTTSLGGRAVVLPVTPPAASVAGSATGRTDTSEVAVGRDAYRVLTTALGDGRALQVGVNIDEARTVLGQMATRIAGVSVAVLLAAAVAGWLLATQITRRLVRLAGVAEDVSRTGRLDRSVPVEGRDEVGRLAAAFTTMLDRLAGAREAQDRLVQDAAHELRTPLTSLRTNASVLRRLDELSPDARVRLVADVQSETRELSRLVEELVELALARHEDEPESDVDLGVVAEQAADRVRRRSGREIRISRAPGTQVVGRPHGLERAVGNLLENAVKFDDGGGPIDVAVGDGAVWVRDRGPGIAAADAERVFDRFYRADAARALPGSGLGLAIVRDVAVRHGGAVFAGPRDGGGAEVGFTVHPGRVLR</sequence>
<dbReference type="PROSITE" id="PS50885">
    <property type="entry name" value="HAMP"/>
    <property type="match status" value="1"/>
</dbReference>
<organism evidence="14 15">
    <name type="scientific">Pseudonocardia ailaonensis</name>
    <dbReference type="NCBI Taxonomy" id="367279"/>
    <lineage>
        <taxon>Bacteria</taxon>
        <taxon>Bacillati</taxon>
        <taxon>Actinomycetota</taxon>
        <taxon>Actinomycetes</taxon>
        <taxon>Pseudonocardiales</taxon>
        <taxon>Pseudonocardiaceae</taxon>
        <taxon>Pseudonocardia</taxon>
    </lineage>
</organism>
<feature type="transmembrane region" description="Helical" evidence="11">
    <location>
        <begin position="163"/>
        <end position="182"/>
    </location>
</feature>
<keyword evidence="10 11" id="KW-0472">Membrane</keyword>
<keyword evidence="9" id="KW-0902">Two-component regulatory system</keyword>
<dbReference type="InterPro" id="IPR036097">
    <property type="entry name" value="HisK_dim/P_sf"/>
</dbReference>
<dbReference type="PANTHER" id="PTHR45436:SF5">
    <property type="entry name" value="SENSOR HISTIDINE KINASE TRCS"/>
    <property type="match status" value="1"/>
</dbReference>
<reference evidence="14 15" key="1">
    <citation type="journal article" date="2019" name="Int. J. Syst. Evol. Microbiol.">
        <title>The Global Catalogue of Microorganisms (GCM) 10K type strain sequencing project: providing services to taxonomists for standard genome sequencing and annotation.</title>
        <authorList>
            <consortium name="The Broad Institute Genomics Platform"/>
            <consortium name="The Broad Institute Genome Sequencing Center for Infectious Disease"/>
            <person name="Wu L."/>
            <person name="Ma J."/>
        </authorList>
    </citation>
    <scope>NUCLEOTIDE SEQUENCE [LARGE SCALE GENOMIC DNA]</scope>
    <source>
        <strain evidence="14 15">JCM 16009</strain>
    </source>
</reference>
<evidence type="ECO:0000256" key="7">
    <source>
        <dbReference type="ARBA" id="ARBA00022777"/>
    </source>
</evidence>
<keyword evidence="15" id="KW-1185">Reference proteome</keyword>
<evidence type="ECO:0000256" key="6">
    <source>
        <dbReference type="ARBA" id="ARBA00022692"/>
    </source>
</evidence>
<dbReference type="PROSITE" id="PS50109">
    <property type="entry name" value="HIS_KIN"/>
    <property type="match status" value="1"/>
</dbReference>
<evidence type="ECO:0000256" key="9">
    <source>
        <dbReference type="ARBA" id="ARBA00023012"/>
    </source>
</evidence>
<dbReference type="SMART" id="SM00387">
    <property type="entry name" value="HATPase_c"/>
    <property type="match status" value="1"/>
</dbReference>
<dbReference type="InterPro" id="IPR003660">
    <property type="entry name" value="HAMP_dom"/>
</dbReference>
<dbReference type="PRINTS" id="PR00344">
    <property type="entry name" value="BCTRLSENSOR"/>
</dbReference>
<dbReference type="SUPFAM" id="SSF55874">
    <property type="entry name" value="ATPase domain of HSP90 chaperone/DNA topoisomerase II/histidine kinase"/>
    <property type="match status" value="1"/>
</dbReference>
<protein>
    <recommendedName>
        <fullName evidence="3">histidine kinase</fullName>
        <ecNumber evidence="3">2.7.13.3</ecNumber>
    </recommendedName>
</protein>
<dbReference type="RefSeq" id="WP_344414285.1">
    <property type="nucleotide sequence ID" value="NZ_BAAAQK010000005.1"/>
</dbReference>
<dbReference type="SUPFAM" id="SSF47384">
    <property type="entry name" value="Homodimeric domain of signal transducing histidine kinase"/>
    <property type="match status" value="1"/>
</dbReference>
<keyword evidence="5" id="KW-0808">Transferase</keyword>
<evidence type="ECO:0000259" key="12">
    <source>
        <dbReference type="PROSITE" id="PS50109"/>
    </source>
</evidence>
<dbReference type="CDD" id="cd00082">
    <property type="entry name" value="HisKA"/>
    <property type="match status" value="1"/>
</dbReference>
<dbReference type="InterPro" id="IPR050428">
    <property type="entry name" value="TCS_sensor_his_kinase"/>
</dbReference>
<evidence type="ECO:0000256" key="5">
    <source>
        <dbReference type="ARBA" id="ARBA00022679"/>
    </source>
</evidence>
<feature type="domain" description="HAMP" evidence="13">
    <location>
        <begin position="183"/>
        <end position="236"/>
    </location>
</feature>
<evidence type="ECO:0000256" key="1">
    <source>
        <dbReference type="ARBA" id="ARBA00000085"/>
    </source>
</evidence>
<dbReference type="Gene3D" id="1.10.287.130">
    <property type="match status" value="1"/>
</dbReference>
<feature type="domain" description="Histidine kinase" evidence="12">
    <location>
        <begin position="244"/>
        <end position="450"/>
    </location>
</feature>
<dbReference type="Pfam" id="PF00672">
    <property type="entry name" value="HAMP"/>
    <property type="match status" value="1"/>
</dbReference>
<evidence type="ECO:0000256" key="2">
    <source>
        <dbReference type="ARBA" id="ARBA00004236"/>
    </source>
</evidence>